<evidence type="ECO:0000256" key="1">
    <source>
        <dbReference type="ARBA" id="ARBA00023015"/>
    </source>
</evidence>
<protein>
    <submittedName>
        <fullName evidence="5">AraC family transcriptional regulator</fullName>
    </submittedName>
</protein>
<feature type="domain" description="HTH araC/xylS-type" evidence="4">
    <location>
        <begin position="187"/>
        <end position="285"/>
    </location>
</feature>
<dbReference type="Gene3D" id="1.10.10.60">
    <property type="entry name" value="Homeodomain-like"/>
    <property type="match status" value="2"/>
</dbReference>
<sequence>MIPDGFLGQRLHVLPKPRVAEALAAPITERLLVTDAGHFPHAAAHGRSRPEGTREAVVILCTAGRGWVSIADSTARVDPGEVAVIAAGTPHRYWADFADPWTIWWLHVAGADAAALISAVVHERTSPVVTARDAFSARTLIEHAVAALERDETDSSLYAASGAAWNLLAQLASDRTRGTLESGDRIRMAQDHLREHLDSPTSITELATLAGMSTSHFSALFKKAAGMSAVEYVKRLRSARARELLITTDASIADIARAVGYSDAFYFSRQFRAINGTSPSEYRAEFHGEALR</sequence>
<dbReference type="PANTHER" id="PTHR46796:SF7">
    <property type="entry name" value="ARAC FAMILY TRANSCRIPTIONAL REGULATOR"/>
    <property type="match status" value="1"/>
</dbReference>
<keyword evidence="1" id="KW-0805">Transcription regulation</keyword>
<gene>
    <name evidence="5" type="ORF">C1I64_01675</name>
</gene>
<dbReference type="KEGG" id="rfs:C1I64_01675"/>
<dbReference type="InterPro" id="IPR020449">
    <property type="entry name" value="Tscrpt_reg_AraC-type_HTH"/>
</dbReference>
<dbReference type="GO" id="GO:0003700">
    <property type="term" value="F:DNA-binding transcription factor activity"/>
    <property type="evidence" value="ECO:0007669"/>
    <property type="project" value="InterPro"/>
</dbReference>
<dbReference type="InterPro" id="IPR050204">
    <property type="entry name" value="AraC_XylS_family_regulators"/>
</dbReference>
<name>A0A3T0T689_9MICO</name>
<proteinExistence type="predicted"/>
<dbReference type="Pfam" id="PF02311">
    <property type="entry name" value="AraC_binding"/>
    <property type="match status" value="1"/>
</dbReference>
<dbReference type="Pfam" id="PF12833">
    <property type="entry name" value="HTH_18"/>
    <property type="match status" value="1"/>
</dbReference>
<keyword evidence="3" id="KW-0804">Transcription</keyword>
<evidence type="ECO:0000313" key="5">
    <source>
        <dbReference type="EMBL" id="AZZ54103.1"/>
    </source>
</evidence>
<keyword evidence="2" id="KW-0238">DNA-binding</keyword>
<dbReference type="AlphaFoldDB" id="A0A3T0T689"/>
<dbReference type="SUPFAM" id="SSF46689">
    <property type="entry name" value="Homeodomain-like"/>
    <property type="match status" value="2"/>
</dbReference>
<dbReference type="InterPro" id="IPR037923">
    <property type="entry name" value="HTH-like"/>
</dbReference>
<dbReference type="SMART" id="SM00342">
    <property type="entry name" value="HTH_ARAC"/>
    <property type="match status" value="1"/>
</dbReference>
<evidence type="ECO:0000256" key="2">
    <source>
        <dbReference type="ARBA" id="ARBA00023125"/>
    </source>
</evidence>
<dbReference type="InterPro" id="IPR009057">
    <property type="entry name" value="Homeodomain-like_sf"/>
</dbReference>
<dbReference type="EMBL" id="CP028137">
    <property type="protein sequence ID" value="AZZ54103.1"/>
    <property type="molecule type" value="Genomic_DNA"/>
</dbReference>
<organism evidence="5 6">
    <name type="scientific">Rathayibacter festucae DSM 15932</name>
    <dbReference type="NCBI Taxonomy" id="1328866"/>
    <lineage>
        <taxon>Bacteria</taxon>
        <taxon>Bacillati</taxon>
        <taxon>Actinomycetota</taxon>
        <taxon>Actinomycetes</taxon>
        <taxon>Micrococcales</taxon>
        <taxon>Microbacteriaceae</taxon>
        <taxon>Rathayibacter</taxon>
    </lineage>
</organism>
<dbReference type="Proteomes" id="UP000285317">
    <property type="component" value="Chromosome"/>
</dbReference>
<dbReference type="PRINTS" id="PR00032">
    <property type="entry name" value="HTHARAC"/>
</dbReference>
<dbReference type="CDD" id="cd06986">
    <property type="entry name" value="cupin_MmsR-like_N"/>
    <property type="match status" value="1"/>
</dbReference>
<dbReference type="InterPro" id="IPR003313">
    <property type="entry name" value="AraC-bd"/>
</dbReference>
<dbReference type="InterPro" id="IPR018060">
    <property type="entry name" value="HTH_AraC"/>
</dbReference>
<dbReference type="SUPFAM" id="SSF51215">
    <property type="entry name" value="Regulatory protein AraC"/>
    <property type="match status" value="1"/>
</dbReference>
<accession>A0A3T0T689</accession>
<evidence type="ECO:0000259" key="4">
    <source>
        <dbReference type="PROSITE" id="PS01124"/>
    </source>
</evidence>
<dbReference type="PROSITE" id="PS01124">
    <property type="entry name" value="HTH_ARAC_FAMILY_2"/>
    <property type="match status" value="1"/>
</dbReference>
<dbReference type="PANTHER" id="PTHR46796">
    <property type="entry name" value="HTH-TYPE TRANSCRIPTIONAL ACTIVATOR RHAS-RELATED"/>
    <property type="match status" value="1"/>
</dbReference>
<dbReference type="Gene3D" id="2.60.120.280">
    <property type="entry name" value="Regulatory protein AraC"/>
    <property type="match status" value="1"/>
</dbReference>
<evidence type="ECO:0000256" key="3">
    <source>
        <dbReference type="ARBA" id="ARBA00023163"/>
    </source>
</evidence>
<evidence type="ECO:0000313" key="6">
    <source>
        <dbReference type="Proteomes" id="UP000285317"/>
    </source>
</evidence>
<dbReference type="GO" id="GO:0043565">
    <property type="term" value="F:sequence-specific DNA binding"/>
    <property type="evidence" value="ECO:0007669"/>
    <property type="project" value="InterPro"/>
</dbReference>
<reference evidence="5 6" key="1">
    <citation type="submission" date="2018-03" db="EMBL/GenBank/DDBJ databases">
        <title>Bacteriophage NCPPB3778 and a type I-E CRISPR drive the evolution of the US Biological Select Agent, Rathayibacter toxicus.</title>
        <authorList>
            <person name="Davis E.W.II."/>
            <person name="Tabima J.F."/>
            <person name="Weisberg A.J."/>
            <person name="Dantas Lopes L."/>
            <person name="Wiseman M.S."/>
            <person name="Wiseman M.S."/>
            <person name="Pupko T."/>
            <person name="Belcher M.S."/>
            <person name="Sechler A.J."/>
            <person name="Tancos M.A."/>
            <person name="Schroeder B.K."/>
            <person name="Murray T.D."/>
            <person name="Luster D.G."/>
            <person name="Schneider W.L."/>
            <person name="Rogers E."/>
            <person name="Andreote F.D."/>
            <person name="Grunwald N.J."/>
            <person name="Putnam M.L."/>
            <person name="Chang J.H."/>
        </authorList>
    </citation>
    <scope>NUCLEOTIDE SEQUENCE [LARGE SCALE GENOMIC DNA]</scope>
    <source>
        <strain evidence="5 6">DSM 15932</strain>
    </source>
</reference>